<dbReference type="EMBL" id="CM039174">
    <property type="protein sequence ID" value="KAH9757471.1"/>
    <property type="molecule type" value="Genomic_DNA"/>
</dbReference>
<name>A0ACB8KT21_CITSI</name>
<reference evidence="2" key="1">
    <citation type="journal article" date="2023" name="Hortic. Res.">
        <title>A chromosome-level phased genome enabling allele-level studies in sweet orange: a case study on citrus Huanglongbing tolerance.</title>
        <authorList>
            <person name="Wu B."/>
            <person name="Yu Q."/>
            <person name="Deng Z."/>
            <person name="Duan Y."/>
            <person name="Luo F."/>
            <person name="Gmitter F. Jr."/>
        </authorList>
    </citation>
    <scope>NUCLEOTIDE SEQUENCE [LARGE SCALE GENOMIC DNA]</scope>
    <source>
        <strain evidence="2">cv. Valencia</strain>
    </source>
</reference>
<dbReference type="Proteomes" id="UP000829398">
    <property type="component" value="Chromosome 5"/>
</dbReference>
<evidence type="ECO:0000313" key="2">
    <source>
        <dbReference type="Proteomes" id="UP000829398"/>
    </source>
</evidence>
<keyword evidence="1" id="KW-0695">RNA-directed DNA polymerase</keyword>
<organism evidence="1 2">
    <name type="scientific">Citrus sinensis</name>
    <name type="common">Sweet orange</name>
    <name type="synonym">Citrus aurantium var. sinensis</name>
    <dbReference type="NCBI Taxonomy" id="2711"/>
    <lineage>
        <taxon>Eukaryota</taxon>
        <taxon>Viridiplantae</taxon>
        <taxon>Streptophyta</taxon>
        <taxon>Embryophyta</taxon>
        <taxon>Tracheophyta</taxon>
        <taxon>Spermatophyta</taxon>
        <taxon>Magnoliopsida</taxon>
        <taxon>eudicotyledons</taxon>
        <taxon>Gunneridae</taxon>
        <taxon>Pentapetalae</taxon>
        <taxon>rosids</taxon>
        <taxon>malvids</taxon>
        <taxon>Sapindales</taxon>
        <taxon>Rutaceae</taxon>
        <taxon>Aurantioideae</taxon>
        <taxon>Citrus</taxon>
    </lineage>
</organism>
<gene>
    <name evidence="1" type="ORF">KPL71_016403</name>
</gene>
<accession>A0ACB8KT21</accession>
<evidence type="ECO:0000313" key="1">
    <source>
        <dbReference type="EMBL" id="KAH9757471.1"/>
    </source>
</evidence>
<proteinExistence type="predicted"/>
<keyword evidence="2" id="KW-1185">Reference proteome</keyword>
<sequence>MSFTPISAPTLGMDGTVAELIDENQKWKESLIQQHFNFEDAELISRIQLPSSPKPDQILWHYDKKGNYSVKSGYQIAMRIKHPNRPSSSSSNLGQWNVIWSLELPEKIKIFMWKAARNFLPTVENLWRRKMVQEPICPRCKMKKEDINHAIMLLDNQDLLSMLQELVKRRSKDDLRLIIALFWTAWHTRNIFVFENKRQDPLISVAKAEAVVESYARVRMTKAQAAAKAIPAKRAEWIPPPQGHFKANVDAAVNKEKNQVGLGVVIRDDSGAIIIAAVNHIKYHGDVAQAEAAAVNFGLQVVMEVKLSPLILETDCQDVVDFVLHNKSSRTEICWTISEIQQKMQSFNSMVELQKIQRTCNAIAHTLAKIALANRESCVWKVSARIATDGGTALHTAALHRHDQELIQQLVPLMLAKDLVPTTTRGAAALQVAATGKSVKTAETTMVKKYNNLLRLCDSDRFIPVCIAALYGDTDMQIAQKKEIAYYYYKEETSEKEVSFLSFFFKTIKRDIRSLIEDFSSDRCIDTEAPDEQPNSNDIGFGAIIAQQALHCKKRVQQAANKLLESGNVEFVVEMIKFDPALVWSRTELGSGENIVRPMMREHKNREGKTPRTLFTEQDKSLAIEGKKWMKDTATSCMVVATLIVTVMFEGAIHIPGGTKDSGDPYLEYIDITCMTPKHN</sequence>
<keyword evidence="1" id="KW-0808">Transferase</keyword>
<keyword evidence="1" id="KW-0548">Nucleotidyltransferase</keyword>
<protein>
    <submittedName>
        <fullName evidence="1">Non-LTR reverse transcriptase</fullName>
    </submittedName>
</protein>
<comment type="caution">
    <text evidence="1">The sequence shown here is derived from an EMBL/GenBank/DDBJ whole genome shotgun (WGS) entry which is preliminary data.</text>
</comment>